<dbReference type="EMBL" id="MN739502">
    <property type="protein sequence ID" value="QHT08834.1"/>
    <property type="molecule type" value="Genomic_DNA"/>
</dbReference>
<sequence length="126" mass="14269">MKSTIIPIYESDYSSDDNNNIHSDINPSCIIKNYDTNYETASDDTGYDENIDYKVISMRKPSFIRKTLTKFRKSVDEQTNFNSTMIGSTLIPISTPSFFQRLKKRIYIPIAISIGIILTGVILATA</sequence>
<proteinExistence type="predicted"/>
<evidence type="ECO:0000313" key="2">
    <source>
        <dbReference type="EMBL" id="QHT08834.1"/>
    </source>
</evidence>
<accession>A0A6C0CYH2</accession>
<protein>
    <submittedName>
        <fullName evidence="2">Uncharacterized protein</fullName>
    </submittedName>
</protein>
<reference evidence="2" key="1">
    <citation type="journal article" date="2020" name="Nature">
        <title>Giant virus diversity and host interactions through global metagenomics.</title>
        <authorList>
            <person name="Schulz F."/>
            <person name="Roux S."/>
            <person name="Paez-Espino D."/>
            <person name="Jungbluth S."/>
            <person name="Walsh D.A."/>
            <person name="Denef V.J."/>
            <person name="McMahon K.D."/>
            <person name="Konstantinidis K.T."/>
            <person name="Eloe-Fadrosh E.A."/>
            <person name="Kyrpides N.C."/>
            <person name="Woyke T."/>
        </authorList>
    </citation>
    <scope>NUCLEOTIDE SEQUENCE</scope>
    <source>
        <strain evidence="2">GVMAG-M-3300023109-53</strain>
    </source>
</reference>
<organism evidence="2">
    <name type="scientific">viral metagenome</name>
    <dbReference type="NCBI Taxonomy" id="1070528"/>
    <lineage>
        <taxon>unclassified sequences</taxon>
        <taxon>metagenomes</taxon>
        <taxon>organismal metagenomes</taxon>
    </lineage>
</organism>
<dbReference type="AlphaFoldDB" id="A0A6C0CYH2"/>
<evidence type="ECO:0000256" key="1">
    <source>
        <dbReference type="SAM" id="Phobius"/>
    </source>
</evidence>
<name>A0A6C0CYH2_9ZZZZ</name>
<feature type="transmembrane region" description="Helical" evidence="1">
    <location>
        <begin position="106"/>
        <end position="125"/>
    </location>
</feature>
<keyword evidence="1" id="KW-0812">Transmembrane</keyword>
<keyword evidence="1" id="KW-0472">Membrane</keyword>
<keyword evidence="1" id="KW-1133">Transmembrane helix</keyword>